<keyword evidence="9" id="KW-1185">Reference proteome</keyword>
<evidence type="ECO:0000259" key="7">
    <source>
        <dbReference type="PROSITE" id="PS51795"/>
    </source>
</evidence>
<dbReference type="PANTHER" id="PTHR33059">
    <property type="entry name" value="FCS-LIKE ZINC FINGER 5"/>
    <property type="match status" value="1"/>
</dbReference>
<accession>A0AAV6WN07</accession>
<dbReference type="Pfam" id="PF04570">
    <property type="entry name" value="zf-FLZ"/>
    <property type="match status" value="1"/>
</dbReference>
<proteinExistence type="inferred from homology"/>
<dbReference type="PANTHER" id="PTHR33059:SF4">
    <property type="entry name" value="FCS-LIKE ZINC FINGER 5"/>
    <property type="match status" value="1"/>
</dbReference>
<evidence type="ECO:0000256" key="4">
    <source>
        <dbReference type="ARBA" id="ARBA00022723"/>
    </source>
</evidence>
<dbReference type="AlphaFoldDB" id="A0AAV6WN07"/>
<dbReference type="PROSITE" id="PS51795">
    <property type="entry name" value="ZF_FLZ"/>
    <property type="match status" value="1"/>
</dbReference>
<reference evidence="8" key="1">
    <citation type="submission" date="2019-10" db="EMBL/GenBank/DDBJ databases">
        <authorList>
            <person name="Zhang R."/>
            <person name="Pan Y."/>
            <person name="Wang J."/>
            <person name="Ma R."/>
            <person name="Yu S."/>
        </authorList>
    </citation>
    <scope>NUCLEOTIDE SEQUENCE</scope>
    <source>
        <strain evidence="8">LA-IB0</strain>
        <tissue evidence="8">Leaf</tissue>
    </source>
</reference>
<keyword evidence="5" id="KW-0863">Zinc-finger</keyword>
<sequence>MMLGKRGRPPMKRTTSMTEFTLDFNEGHDHVINYDAHSPFHGGGYGGLNQLHLNSSAASPRPRRRNSADLAATANFLRVCTLCKHRLIPGHDIYMYSFIAQ</sequence>
<evidence type="ECO:0000256" key="3">
    <source>
        <dbReference type="ARBA" id="ARBA00022490"/>
    </source>
</evidence>
<keyword evidence="4" id="KW-0479">Metal-binding</keyword>
<evidence type="ECO:0000256" key="2">
    <source>
        <dbReference type="ARBA" id="ARBA00009374"/>
    </source>
</evidence>
<dbReference type="InterPro" id="IPR007650">
    <property type="entry name" value="Zf-FLZ_dom"/>
</dbReference>
<protein>
    <recommendedName>
        <fullName evidence="7">FLZ-type domain-containing protein</fullName>
    </recommendedName>
</protein>
<name>A0AAV6WN07_9LAMI</name>
<evidence type="ECO:0000313" key="9">
    <source>
        <dbReference type="Proteomes" id="UP000826271"/>
    </source>
</evidence>
<evidence type="ECO:0000313" key="8">
    <source>
        <dbReference type="EMBL" id="KAG8369229.1"/>
    </source>
</evidence>
<gene>
    <name evidence="8" type="ORF">BUALT_Bualt15G0129800</name>
</gene>
<evidence type="ECO:0000256" key="1">
    <source>
        <dbReference type="ARBA" id="ARBA00004496"/>
    </source>
</evidence>
<dbReference type="GO" id="GO:0005737">
    <property type="term" value="C:cytoplasm"/>
    <property type="evidence" value="ECO:0007669"/>
    <property type="project" value="UniProtKB-SubCell"/>
</dbReference>
<evidence type="ECO:0000256" key="6">
    <source>
        <dbReference type="PROSITE-ProRule" id="PRU01131"/>
    </source>
</evidence>
<evidence type="ECO:0000256" key="5">
    <source>
        <dbReference type="ARBA" id="ARBA00022771"/>
    </source>
</evidence>
<comment type="similarity">
    <text evidence="2">Belongs to the FLZ family.</text>
</comment>
<feature type="zinc finger region" description="FLZ-type" evidence="6">
    <location>
        <begin position="75"/>
        <end position="101"/>
    </location>
</feature>
<feature type="domain" description="FLZ-type" evidence="7">
    <location>
        <begin position="75"/>
        <end position="101"/>
    </location>
</feature>
<organism evidence="8 9">
    <name type="scientific">Buddleja alternifolia</name>
    <dbReference type="NCBI Taxonomy" id="168488"/>
    <lineage>
        <taxon>Eukaryota</taxon>
        <taxon>Viridiplantae</taxon>
        <taxon>Streptophyta</taxon>
        <taxon>Embryophyta</taxon>
        <taxon>Tracheophyta</taxon>
        <taxon>Spermatophyta</taxon>
        <taxon>Magnoliopsida</taxon>
        <taxon>eudicotyledons</taxon>
        <taxon>Gunneridae</taxon>
        <taxon>Pentapetalae</taxon>
        <taxon>asterids</taxon>
        <taxon>lamiids</taxon>
        <taxon>Lamiales</taxon>
        <taxon>Scrophulariaceae</taxon>
        <taxon>Buddlejeae</taxon>
        <taxon>Buddleja</taxon>
    </lineage>
</organism>
<keyword evidence="3" id="KW-0963">Cytoplasm</keyword>
<comment type="subcellular location">
    <subcellularLocation>
        <location evidence="1">Cytoplasm</location>
    </subcellularLocation>
</comment>
<dbReference type="EMBL" id="WHWC01000015">
    <property type="protein sequence ID" value="KAG8369229.1"/>
    <property type="molecule type" value="Genomic_DNA"/>
</dbReference>
<keyword evidence="5" id="KW-0862">Zinc</keyword>
<dbReference type="Proteomes" id="UP000826271">
    <property type="component" value="Unassembled WGS sequence"/>
</dbReference>
<comment type="caution">
    <text evidence="8">The sequence shown here is derived from an EMBL/GenBank/DDBJ whole genome shotgun (WGS) entry which is preliminary data.</text>
</comment>
<dbReference type="GO" id="GO:0008270">
    <property type="term" value="F:zinc ion binding"/>
    <property type="evidence" value="ECO:0007669"/>
    <property type="project" value="UniProtKB-KW"/>
</dbReference>